<dbReference type="AlphaFoldDB" id="A0AAD7D6P6"/>
<sequence length="643" mass="69761">MPAAMRQAYATQGSIALPLEEHLSKTDWKTMSAKAFMKKYGDDVLALYNLPTEEEMANADADDEDEDDGDDEDGMDEDEDPYSMLLHPSPANSLHCHCSSTTSGPAPRCARATTSCCSGAESGPRPCLTRGACPDRRRTGTGWKKTMSGRRELHGHGTGSVAHAAGGSSEGTLIVLAHRAERGAARVRRVIAAHWLLRPGISETKQEQMGPRTGSSCRSMQRLARVVHALDSSRECTIYDHRVKPGPAPQSSGLLRRGPSDGGVTRGTYLLHLLSDPVARRTSACAAAQRTASARCRARSSQTLDSATSAARTSCSIGVVLSYADQDFSMKHGGRRTAGGRGGRSAGARGTGRHGPESGGAVRRRLPGWCAGGVSLRCSPTSRSRRTPLGGGGGSLTLSTPEVKYAYWSYCGCSSWYGGNGLHGVSGYTYRWGATHELSGGGGSASEYRWHAREWGGVWHRRVVVPEALVVEYARAAAVSVPCARTSRERARRTRISWCSDNAIEKLKMTTPKIAALAMKFMMLGRRSRHKASCRAWPLSFQVKRSPKSMSMRFALASSIMPEVMMGVMPSAMSVPRLDARMTRIQYSGSDESDDMIRRRNFWQYRKERPDERLRSRTGKKVSSNGGLSDGGHTAAQRREGLQ</sequence>
<feature type="compositionally biased region" description="Acidic residues" evidence="1">
    <location>
        <begin position="54"/>
        <end position="81"/>
    </location>
</feature>
<organism evidence="2 3">
    <name type="scientific">Mycena rosella</name>
    <name type="common">Pink bonnet</name>
    <name type="synonym">Agaricus rosellus</name>
    <dbReference type="NCBI Taxonomy" id="1033263"/>
    <lineage>
        <taxon>Eukaryota</taxon>
        <taxon>Fungi</taxon>
        <taxon>Dikarya</taxon>
        <taxon>Basidiomycota</taxon>
        <taxon>Agaricomycotina</taxon>
        <taxon>Agaricomycetes</taxon>
        <taxon>Agaricomycetidae</taxon>
        <taxon>Agaricales</taxon>
        <taxon>Marasmiineae</taxon>
        <taxon>Mycenaceae</taxon>
        <taxon>Mycena</taxon>
    </lineage>
</organism>
<protein>
    <submittedName>
        <fullName evidence="2">Uncharacterized protein</fullName>
    </submittedName>
</protein>
<keyword evidence="3" id="KW-1185">Reference proteome</keyword>
<dbReference type="EMBL" id="JARKIE010000116">
    <property type="protein sequence ID" value="KAJ7681573.1"/>
    <property type="molecule type" value="Genomic_DNA"/>
</dbReference>
<proteinExistence type="predicted"/>
<evidence type="ECO:0000313" key="3">
    <source>
        <dbReference type="Proteomes" id="UP001221757"/>
    </source>
</evidence>
<reference evidence="2" key="1">
    <citation type="submission" date="2023-03" db="EMBL/GenBank/DDBJ databases">
        <title>Massive genome expansion in bonnet fungi (Mycena s.s.) driven by repeated elements and novel gene families across ecological guilds.</title>
        <authorList>
            <consortium name="Lawrence Berkeley National Laboratory"/>
            <person name="Harder C.B."/>
            <person name="Miyauchi S."/>
            <person name="Viragh M."/>
            <person name="Kuo A."/>
            <person name="Thoen E."/>
            <person name="Andreopoulos B."/>
            <person name="Lu D."/>
            <person name="Skrede I."/>
            <person name="Drula E."/>
            <person name="Henrissat B."/>
            <person name="Morin E."/>
            <person name="Kohler A."/>
            <person name="Barry K."/>
            <person name="LaButti K."/>
            <person name="Morin E."/>
            <person name="Salamov A."/>
            <person name="Lipzen A."/>
            <person name="Mereny Z."/>
            <person name="Hegedus B."/>
            <person name="Baldrian P."/>
            <person name="Stursova M."/>
            <person name="Weitz H."/>
            <person name="Taylor A."/>
            <person name="Grigoriev I.V."/>
            <person name="Nagy L.G."/>
            <person name="Martin F."/>
            <person name="Kauserud H."/>
        </authorList>
    </citation>
    <scope>NUCLEOTIDE SEQUENCE</scope>
    <source>
        <strain evidence="2">CBHHK067</strain>
    </source>
</reference>
<evidence type="ECO:0000313" key="2">
    <source>
        <dbReference type="EMBL" id="KAJ7681573.1"/>
    </source>
</evidence>
<feature type="compositionally biased region" description="Gly residues" evidence="1">
    <location>
        <begin position="336"/>
        <end position="345"/>
    </location>
</feature>
<gene>
    <name evidence="2" type="ORF">B0H17DRAFT_1230271</name>
</gene>
<feature type="region of interest" description="Disordered" evidence="1">
    <location>
        <begin position="331"/>
        <end position="362"/>
    </location>
</feature>
<dbReference type="Proteomes" id="UP001221757">
    <property type="component" value="Unassembled WGS sequence"/>
</dbReference>
<feature type="region of interest" description="Disordered" evidence="1">
    <location>
        <begin position="54"/>
        <end position="83"/>
    </location>
</feature>
<feature type="region of interest" description="Disordered" evidence="1">
    <location>
        <begin position="607"/>
        <end position="643"/>
    </location>
</feature>
<evidence type="ECO:0000256" key="1">
    <source>
        <dbReference type="SAM" id="MobiDB-lite"/>
    </source>
</evidence>
<accession>A0AAD7D6P6</accession>
<name>A0AAD7D6P6_MYCRO</name>
<comment type="caution">
    <text evidence="2">The sequence shown here is derived from an EMBL/GenBank/DDBJ whole genome shotgun (WGS) entry which is preliminary data.</text>
</comment>